<evidence type="ECO:0000313" key="3">
    <source>
        <dbReference type="Proteomes" id="UP000187283"/>
    </source>
</evidence>
<feature type="region of interest" description="Disordered" evidence="1">
    <location>
        <begin position="233"/>
        <end position="255"/>
    </location>
</feature>
<accession>A0A1R1XI49</accession>
<dbReference type="STRING" id="133412.A0A1R1XI49"/>
<comment type="caution">
    <text evidence="2">The sequence shown here is derived from an EMBL/GenBank/DDBJ whole genome shotgun (WGS) entry which is preliminary data.</text>
</comment>
<organism evidence="2 3">
    <name type="scientific">Smittium culicis</name>
    <dbReference type="NCBI Taxonomy" id="133412"/>
    <lineage>
        <taxon>Eukaryota</taxon>
        <taxon>Fungi</taxon>
        <taxon>Fungi incertae sedis</taxon>
        <taxon>Zoopagomycota</taxon>
        <taxon>Kickxellomycotina</taxon>
        <taxon>Harpellomycetes</taxon>
        <taxon>Harpellales</taxon>
        <taxon>Legeriomycetaceae</taxon>
        <taxon>Smittium</taxon>
    </lineage>
</organism>
<dbReference type="AlphaFoldDB" id="A0A1R1XI49"/>
<protein>
    <submittedName>
        <fullName evidence="2">Uncharacterized protein</fullName>
    </submittedName>
</protein>
<sequence>MKCCFCSHWFEIHTDPKNAKYEVVRGAFKKNEDFEDDIDDGTVFKGLENDKKNSLDLARSSFATMKKKPVGISKNTVFEGLNSNSGGADFGSIVRNPDKTATTAKLTVADDKPTNGVAATPDISVTTPLGLVLKSKALVSISPFNKPQTSAKNQSRKHRPARPTTKILKLANASTRHLHATAPSAKAKDKVQIKAEDIERGPKHRISSITLNGKCCPDTAGCTHIGSSSNSKFGHQGEIASNNPSTMPSIGNDHQTTDALLSIGAYDSSSS</sequence>
<reference evidence="2 3" key="1">
    <citation type="submission" date="2017-01" db="EMBL/GenBank/DDBJ databases">
        <authorList>
            <person name="Mah S.A."/>
            <person name="Swanson W.J."/>
            <person name="Moy G.W."/>
            <person name="Vacquier V.D."/>
        </authorList>
    </citation>
    <scope>NUCLEOTIDE SEQUENCE [LARGE SCALE GENOMIC DNA]</scope>
    <source>
        <strain evidence="2 3">GSMNP</strain>
    </source>
</reference>
<evidence type="ECO:0000313" key="2">
    <source>
        <dbReference type="EMBL" id="OMJ14286.1"/>
    </source>
</evidence>
<name>A0A1R1XI49_9FUNG</name>
<dbReference type="Proteomes" id="UP000187283">
    <property type="component" value="Unassembled WGS sequence"/>
</dbReference>
<keyword evidence="3" id="KW-1185">Reference proteome</keyword>
<dbReference type="OrthoDB" id="360327at2759"/>
<proteinExistence type="predicted"/>
<dbReference type="EMBL" id="LSSN01003128">
    <property type="protein sequence ID" value="OMJ14286.1"/>
    <property type="molecule type" value="Genomic_DNA"/>
</dbReference>
<feature type="region of interest" description="Disordered" evidence="1">
    <location>
        <begin position="145"/>
        <end position="164"/>
    </location>
</feature>
<gene>
    <name evidence="2" type="ORF">AYI70_g7972</name>
</gene>
<evidence type="ECO:0000256" key="1">
    <source>
        <dbReference type="SAM" id="MobiDB-lite"/>
    </source>
</evidence>